<reference evidence="1 2" key="1">
    <citation type="submission" date="2017-12" db="EMBL/GenBank/DDBJ databases">
        <title>Population genomics insights into the ecological differentiation and adaptive evolution in streptomycetes.</title>
        <authorList>
            <person name="Li Y."/>
            <person name="Huang Y."/>
        </authorList>
    </citation>
    <scope>NUCLEOTIDE SEQUENCE [LARGE SCALE GENOMIC DNA]</scope>
    <source>
        <strain evidence="1 2">NBRC 100770</strain>
    </source>
</reference>
<comment type="caution">
    <text evidence="1">The sequence shown here is derived from an EMBL/GenBank/DDBJ whole genome shotgun (WGS) entry which is preliminary data.</text>
</comment>
<name>A0A8G1ZRS4_9ACTN</name>
<evidence type="ECO:0000313" key="2">
    <source>
        <dbReference type="Proteomes" id="UP000292693"/>
    </source>
</evidence>
<proteinExistence type="predicted"/>
<accession>A0A8G1ZRS4</accession>
<dbReference type="EMBL" id="PKLL01000021">
    <property type="protein sequence ID" value="RZE21232.1"/>
    <property type="molecule type" value="Genomic_DNA"/>
</dbReference>
<dbReference type="Proteomes" id="UP000292693">
    <property type="component" value="Unassembled WGS sequence"/>
</dbReference>
<gene>
    <name evidence="1" type="ORF">C0Q92_17995</name>
</gene>
<dbReference type="RefSeq" id="WP_030310651.1">
    <property type="nucleotide sequence ID" value="NZ_JOII01000053.1"/>
</dbReference>
<evidence type="ECO:0000313" key="1">
    <source>
        <dbReference type="EMBL" id="RZE21232.1"/>
    </source>
</evidence>
<dbReference type="AlphaFoldDB" id="A0A8G1ZRS4"/>
<organism evidence="1 2">
    <name type="scientific">Streptomyces albidoflavus</name>
    <dbReference type="NCBI Taxonomy" id="1886"/>
    <lineage>
        <taxon>Bacteria</taxon>
        <taxon>Bacillati</taxon>
        <taxon>Actinomycetota</taxon>
        <taxon>Actinomycetes</taxon>
        <taxon>Kitasatosporales</taxon>
        <taxon>Streptomycetaceae</taxon>
        <taxon>Streptomyces</taxon>
        <taxon>Streptomyces albidoflavus group</taxon>
    </lineage>
</organism>
<protein>
    <recommendedName>
        <fullName evidence="3">Secreted protein</fullName>
    </recommendedName>
</protein>
<evidence type="ECO:0008006" key="3">
    <source>
        <dbReference type="Google" id="ProtNLM"/>
    </source>
</evidence>
<sequence>MTPLPLLLLDVDGVLNPFAAPACPDGYREYAFFPEDDPPVRLCAAHGPWLRTLSRTFELAWATGWEDEANVFLAPVLKLPALPVVRFPPVPFDPAEKVPAIDAFTGGRPAAWVDDAHTEAGAAWARSRTAPTLLLPSDPARGLTADMVAALHTWRAAL</sequence>